<dbReference type="InterPro" id="IPR011050">
    <property type="entry name" value="Pectin_lyase_fold/virulence"/>
</dbReference>
<protein>
    <recommendedName>
        <fullName evidence="2">Right handed beta helix domain-containing protein</fullName>
    </recommendedName>
</protein>
<sequence>MRDINIEHNEISEVPYSGISLGWGWTQTVNCMRNNRVHANLIHHYAKHMYDVAGIYTLGSQPKSYVTENCVHSIYKPGYVHDPNHWFYLYTDEGSSFITVKDNWTEGDKYLKNANGPGNEWINNGPQVNDSIKSRAGLLPAYQYLKK</sequence>
<dbReference type="AlphaFoldDB" id="A0A645ILZ6"/>
<organism evidence="1">
    <name type="scientific">bioreactor metagenome</name>
    <dbReference type="NCBI Taxonomy" id="1076179"/>
    <lineage>
        <taxon>unclassified sequences</taxon>
        <taxon>metagenomes</taxon>
        <taxon>ecological metagenomes</taxon>
    </lineage>
</organism>
<proteinExistence type="predicted"/>
<dbReference type="EMBL" id="VSSQ01118307">
    <property type="protein sequence ID" value="MPN52318.1"/>
    <property type="molecule type" value="Genomic_DNA"/>
</dbReference>
<dbReference type="SUPFAM" id="SSF51126">
    <property type="entry name" value="Pectin lyase-like"/>
    <property type="match status" value="1"/>
</dbReference>
<accession>A0A645ILZ6</accession>
<evidence type="ECO:0000313" key="1">
    <source>
        <dbReference type="EMBL" id="MPN52318.1"/>
    </source>
</evidence>
<comment type="caution">
    <text evidence="1">The sequence shown here is derived from an EMBL/GenBank/DDBJ whole genome shotgun (WGS) entry which is preliminary data.</text>
</comment>
<dbReference type="PANTHER" id="PTHR36453">
    <property type="entry name" value="SECRETED PROTEIN-RELATED"/>
    <property type="match status" value="1"/>
</dbReference>
<name>A0A645ILZ6_9ZZZZ</name>
<dbReference type="PANTHER" id="PTHR36453:SF1">
    <property type="entry name" value="RIGHT HANDED BETA HELIX DOMAIN-CONTAINING PROTEIN"/>
    <property type="match status" value="1"/>
</dbReference>
<evidence type="ECO:0008006" key="2">
    <source>
        <dbReference type="Google" id="ProtNLM"/>
    </source>
</evidence>
<reference evidence="1" key="1">
    <citation type="submission" date="2019-08" db="EMBL/GenBank/DDBJ databases">
        <authorList>
            <person name="Kucharzyk K."/>
            <person name="Murdoch R.W."/>
            <person name="Higgins S."/>
            <person name="Loffler F."/>
        </authorList>
    </citation>
    <scope>NUCLEOTIDE SEQUENCE</scope>
</reference>
<gene>
    <name evidence="1" type="ORF">SDC9_199974</name>
</gene>